<proteinExistence type="predicted"/>
<evidence type="ECO:0000256" key="2">
    <source>
        <dbReference type="SAM" id="SignalP"/>
    </source>
</evidence>
<gene>
    <name evidence="3" type="ORF">GCM10023144_31340</name>
</gene>
<dbReference type="EMBL" id="BAABFO010000015">
    <property type="protein sequence ID" value="GAA4336671.1"/>
    <property type="molecule type" value="Genomic_DNA"/>
</dbReference>
<organism evidence="3 4">
    <name type="scientific">Pigmentiphaga soli</name>
    <dbReference type="NCBI Taxonomy" id="1007095"/>
    <lineage>
        <taxon>Bacteria</taxon>
        <taxon>Pseudomonadati</taxon>
        <taxon>Pseudomonadota</taxon>
        <taxon>Betaproteobacteria</taxon>
        <taxon>Burkholderiales</taxon>
        <taxon>Alcaligenaceae</taxon>
        <taxon>Pigmentiphaga</taxon>
    </lineage>
</organism>
<dbReference type="PANTHER" id="PTHR30006:SF24">
    <property type="entry name" value="SLL0237 PROTEIN"/>
    <property type="match status" value="1"/>
</dbReference>
<protein>
    <submittedName>
        <fullName evidence="3">ABC transporter substrate-binding protein</fullName>
    </submittedName>
</protein>
<feature type="chain" id="PRO_5045355037" evidence="2">
    <location>
        <begin position="27"/>
        <end position="356"/>
    </location>
</feature>
<dbReference type="Pfam" id="PF13416">
    <property type="entry name" value="SBP_bac_8"/>
    <property type="match status" value="1"/>
</dbReference>
<keyword evidence="1 2" id="KW-0732">Signal</keyword>
<feature type="signal peptide" evidence="2">
    <location>
        <begin position="1"/>
        <end position="26"/>
    </location>
</feature>
<comment type="caution">
    <text evidence="3">The sequence shown here is derived from an EMBL/GenBank/DDBJ whole genome shotgun (WGS) entry which is preliminary data.</text>
</comment>
<evidence type="ECO:0000313" key="4">
    <source>
        <dbReference type="Proteomes" id="UP001501671"/>
    </source>
</evidence>
<dbReference type="SUPFAM" id="SSF53850">
    <property type="entry name" value="Periplasmic binding protein-like II"/>
    <property type="match status" value="1"/>
</dbReference>
<dbReference type="Gene3D" id="3.40.190.10">
    <property type="entry name" value="Periplasmic binding protein-like II"/>
    <property type="match status" value="2"/>
</dbReference>
<dbReference type="InterPro" id="IPR006059">
    <property type="entry name" value="SBP"/>
</dbReference>
<evidence type="ECO:0000313" key="3">
    <source>
        <dbReference type="EMBL" id="GAA4336671.1"/>
    </source>
</evidence>
<sequence>MKYSLARTGAALLLAFTLQPVLPAAAQTADAAWAGIARYQGADRQQKLIEGAKKEGTLTLYTSMDPPDQQVLSDAFQKKYGIQVRTWRGLSEAVLQKTVAENRARRYEVDVVDNNGPEMEALRREHLLQAVYSPYQADLRPGALPDHREWAGGSTDIIVQAYNTNLIKKEDLPKTWNDLLDPKWKGKLAIEARDQHWFAGLLDILGRDQGMKLFGQIVDTNGISVRQGHTLLANLVASGEVPLALTVYNYSTADIKKRGGPIEHFVISPAVGALRAIGVTRTAPHPYAALLYYDFLLSPEGQQLLLDRARAPNSTKIDSPWRNIDLRMVDPGKSLDMYDKWTKDYETAVTKRVTNR</sequence>
<keyword evidence="4" id="KW-1185">Reference proteome</keyword>
<accession>A0ABP8HAU1</accession>
<name>A0ABP8HAU1_9BURK</name>
<reference evidence="4" key="1">
    <citation type="journal article" date="2019" name="Int. J. Syst. Evol. Microbiol.">
        <title>The Global Catalogue of Microorganisms (GCM) 10K type strain sequencing project: providing services to taxonomists for standard genome sequencing and annotation.</title>
        <authorList>
            <consortium name="The Broad Institute Genomics Platform"/>
            <consortium name="The Broad Institute Genome Sequencing Center for Infectious Disease"/>
            <person name="Wu L."/>
            <person name="Ma J."/>
        </authorList>
    </citation>
    <scope>NUCLEOTIDE SEQUENCE [LARGE SCALE GENOMIC DNA]</scope>
    <source>
        <strain evidence="4">JCM 17666</strain>
    </source>
</reference>
<evidence type="ECO:0000256" key="1">
    <source>
        <dbReference type="ARBA" id="ARBA00022729"/>
    </source>
</evidence>
<dbReference type="PANTHER" id="PTHR30006">
    <property type="entry name" value="THIAMINE-BINDING PERIPLASMIC PROTEIN-RELATED"/>
    <property type="match status" value="1"/>
</dbReference>
<dbReference type="Proteomes" id="UP001501671">
    <property type="component" value="Unassembled WGS sequence"/>
</dbReference>
<dbReference type="RefSeq" id="WP_345250800.1">
    <property type="nucleotide sequence ID" value="NZ_BAABFO010000015.1"/>
</dbReference>